<evidence type="ECO:0000313" key="11">
    <source>
        <dbReference type="EMBL" id="CCA84615.1"/>
    </source>
</evidence>
<dbReference type="InterPro" id="IPR003439">
    <property type="entry name" value="ABC_transporter-like_ATP-bd"/>
</dbReference>
<dbReference type="Gene3D" id="3.40.50.300">
    <property type="entry name" value="P-loop containing nucleotide triphosphate hydrolases"/>
    <property type="match status" value="1"/>
</dbReference>
<keyword evidence="7" id="KW-0547">Nucleotide-binding</keyword>
<dbReference type="InterPro" id="IPR027417">
    <property type="entry name" value="P-loop_NTPase"/>
</dbReference>
<dbReference type="SMART" id="SM00382">
    <property type="entry name" value="AAA"/>
    <property type="match status" value="1"/>
</dbReference>
<dbReference type="InterPro" id="IPR017871">
    <property type="entry name" value="ABC_transporter-like_CS"/>
</dbReference>
<dbReference type="SUPFAM" id="SSF53850">
    <property type="entry name" value="Periplasmic binding protein-like II"/>
    <property type="match status" value="1"/>
</dbReference>
<dbReference type="CDD" id="cd03262">
    <property type="entry name" value="ABC_HisP_GlnQ"/>
    <property type="match status" value="1"/>
</dbReference>
<evidence type="ECO:0000256" key="3">
    <source>
        <dbReference type="ARBA" id="ARBA00022448"/>
    </source>
</evidence>
<evidence type="ECO:0000259" key="10">
    <source>
        <dbReference type="PROSITE" id="PS50893"/>
    </source>
</evidence>
<keyword evidence="11" id="KW-0378">Hydrolase</keyword>
<keyword evidence="6" id="KW-0732">Signal</keyword>
<protein>
    <submittedName>
        <fullName evidence="11">Glutamate/aspartate transport protein ABC superfamily, atp_binding component</fullName>
        <ecNumber evidence="11">3.6.3.28</ecNumber>
    </submittedName>
</protein>
<evidence type="ECO:0000256" key="2">
    <source>
        <dbReference type="ARBA" id="ARBA00010333"/>
    </source>
</evidence>
<keyword evidence="8" id="KW-0067">ATP-binding</keyword>
<evidence type="ECO:0000256" key="8">
    <source>
        <dbReference type="ARBA" id="ARBA00022840"/>
    </source>
</evidence>
<dbReference type="InterPro" id="IPR018313">
    <property type="entry name" value="SBP_3_CS"/>
</dbReference>
<dbReference type="InterPro" id="IPR003593">
    <property type="entry name" value="AAA+_ATPase"/>
</dbReference>
<keyword evidence="4" id="KW-1003">Cell membrane</keyword>
<keyword evidence="5" id="KW-0997">Cell inner membrane</keyword>
<dbReference type="PROSITE" id="PS00211">
    <property type="entry name" value="ABC_TRANSPORTER_1"/>
    <property type="match status" value="1"/>
</dbReference>
<gene>
    <name evidence="11" type="primary">gltL</name>
    <name evidence="11" type="ORF">RALSY_10590</name>
</gene>
<dbReference type="Pfam" id="PF00005">
    <property type="entry name" value="ABC_tran"/>
    <property type="match status" value="1"/>
</dbReference>
<sequence length="392" mass="43172">MAAVPAKADQRADIKKKGELVCGVLGTDEPFSFLKDPMSREIVGYDVDMCNAVAKRLGVKPVLKQLAVAARIPELQQGRVDLLAASLTHNKEREAQIDFSVSTFITGHKAMVRKDSGITSLAQLDGKKVLTVKGSTMARADPTMNMITIEHVNKWYGDYHALVDVNETVAKGEVVVVCGPSGSGKSTLIRTLNRLEAIQKGRITVNGQDVHAHSVNVNELRSGIGFVFQQFNLFPHLTVMQNCTLAPMRLKRMLPQEAKDFAMRLLERVGRPHKAAAYPGELSGGQQQRVAIARALAMKPPVMLFDEPTSALDPEMVNEVLLVIKDLARDGMTMMCVTHEMGFAHEVADCVLFMDQGQVLERARPEAFFLRPQHPRAQRFLADIRSPWGAPA</sequence>
<proteinExistence type="inferred from homology"/>
<dbReference type="GO" id="GO:0016887">
    <property type="term" value="F:ATP hydrolysis activity"/>
    <property type="evidence" value="ECO:0007669"/>
    <property type="project" value="InterPro"/>
</dbReference>
<dbReference type="PANTHER" id="PTHR43166:SF4">
    <property type="entry name" value="PHOSPHONATES IMPORT ATP-BINDING PROTEIN PHNC"/>
    <property type="match status" value="1"/>
</dbReference>
<dbReference type="PROSITE" id="PS01039">
    <property type="entry name" value="SBP_BACTERIAL_3"/>
    <property type="match status" value="1"/>
</dbReference>
<dbReference type="InterPro" id="IPR050086">
    <property type="entry name" value="MetN_ABC_transporter-like"/>
</dbReference>
<comment type="similarity">
    <text evidence="1">Belongs to the ABC transporter superfamily.</text>
</comment>
<dbReference type="AlphaFoldDB" id="G3A0C1"/>
<evidence type="ECO:0000256" key="4">
    <source>
        <dbReference type="ARBA" id="ARBA00022475"/>
    </source>
</evidence>
<dbReference type="Gene3D" id="3.40.190.10">
    <property type="entry name" value="Periplasmic binding protein-like II"/>
    <property type="match status" value="1"/>
</dbReference>
<organism evidence="11">
    <name type="scientific">Ralstonia syzygii R24</name>
    <dbReference type="NCBI Taxonomy" id="907261"/>
    <lineage>
        <taxon>Bacteria</taxon>
        <taxon>Pseudomonadati</taxon>
        <taxon>Pseudomonadota</taxon>
        <taxon>Betaproteobacteria</taxon>
        <taxon>Burkholderiales</taxon>
        <taxon>Burkholderiaceae</taxon>
        <taxon>Ralstonia</taxon>
        <taxon>Ralstonia solanacearum species complex</taxon>
    </lineage>
</organism>
<comment type="similarity">
    <text evidence="2 9">Belongs to the bacterial solute-binding protein 3 family.</text>
</comment>
<evidence type="ECO:0000256" key="6">
    <source>
        <dbReference type="ARBA" id="ARBA00022729"/>
    </source>
</evidence>
<keyword evidence="3" id="KW-0813">Transport</keyword>
<evidence type="ECO:0000256" key="1">
    <source>
        <dbReference type="ARBA" id="ARBA00005417"/>
    </source>
</evidence>
<dbReference type="SMART" id="SM00062">
    <property type="entry name" value="PBPb"/>
    <property type="match status" value="1"/>
</dbReference>
<evidence type="ECO:0000256" key="9">
    <source>
        <dbReference type="RuleBase" id="RU003744"/>
    </source>
</evidence>
<feature type="domain" description="ABC transporter" evidence="10">
    <location>
        <begin position="147"/>
        <end position="381"/>
    </location>
</feature>
<keyword evidence="5" id="KW-0472">Membrane</keyword>
<evidence type="ECO:0000256" key="7">
    <source>
        <dbReference type="ARBA" id="ARBA00022741"/>
    </source>
</evidence>
<reference evidence="11" key="1">
    <citation type="journal article" date="2011" name="PLoS ONE">
        <title>Ralstonia syzygii, the Blood Disease Bacterium and some Asian R. solanacearum strains form a single genomic species despite divergent lifestyles.</title>
        <authorList>
            <person name="Remenant B."/>
            <person name="de Cambiaire J.C."/>
            <person name="Cellier G."/>
            <person name="Jacobs J.M."/>
            <person name="Mangenot S."/>
            <person name="Barbe V."/>
            <person name="Lajus A."/>
            <person name="Vallenet D."/>
            <person name="Medigue C."/>
            <person name="Fegan M."/>
            <person name="Allen C."/>
            <person name="Prior P."/>
        </authorList>
    </citation>
    <scope>NUCLEOTIDE SEQUENCE</scope>
    <source>
        <strain evidence="11">R24</strain>
    </source>
</reference>
<evidence type="ECO:0000256" key="5">
    <source>
        <dbReference type="ARBA" id="ARBA00022519"/>
    </source>
</evidence>
<dbReference type="EC" id="3.6.3.28" evidence="11"/>
<dbReference type="FunFam" id="3.40.50.300:FF:000020">
    <property type="entry name" value="Amino acid ABC transporter ATP-binding component"/>
    <property type="match status" value="1"/>
</dbReference>
<dbReference type="SUPFAM" id="SSF52540">
    <property type="entry name" value="P-loop containing nucleoside triphosphate hydrolases"/>
    <property type="match status" value="1"/>
</dbReference>
<dbReference type="GO" id="GO:0005524">
    <property type="term" value="F:ATP binding"/>
    <property type="evidence" value="ECO:0007669"/>
    <property type="project" value="UniProtKB-KW"/>
</dbReference>
<dbReference type="PROSITE" id="PS50893">
    <property type="entry name" value="ABC_TRANSPORTER_2"/>
    <property type="match status" value="1"/>
</dbReference>
<reference evidence="11" key="2">
    <citation type="submission" date="2011-04" db="EMBL/GenBank/DDBJ databases">
        <authorList>
            <person name="Genoscope - CEA"/>
        </authorList>
    </citation>
    <scope>NUCLEOTIDE SEQUENCE</scope>
    <source>
        <strain evidence="11">R24</strain>
    </source>
</reference>
<dbReference type="InterPro" id="IPR001638">
    <property type="entry name" value="Solute-binding_3/MltF_N"/>
</dbReference>
<accession>G3A0C1</accession>
<dbReference type="PANTHER" id="PTHR43166">
    <property type="entry name" value="AMINO ACID IMPORT ATP-BINDING PROTEIN"/>
    <property type="match status" value="1"/>
</dbReference>
<dbReference type="EMBL" id="FR854086">
    <property type="protein sequence ID" value="CCA84615.1"/>
    <property type="molecule type" value="Genomic_DNA"/>
</dbReference>
<name>G3A0C1_9RALS</name>